<name>A0ABV2GL50_9HYPH</name>
<comment type="caution">
    <text evidence="1">The sequence shown here is derived from an EMBL/GenBank/DDBJ whole genome shotgun (WGS) entry which is preliminary data.</text>
</comment>
<evidence type="ECO:0000313" key="2">
    <source>
        <dbReference type="Proteomes" id="UP001549204"/>
    </source>
</evidence>
<keyword evidence="2" id="KW-1185">Reference proteome</keyword>
<gene>
    <name evidence="1" type="ORF">ABID19_002054</name>
</gene>
<dbReference type="Proteomes" id="UP001549204">
    <property type="component" value="Unassembled WGS sequence"/>
</dbReference>
<dbReference type="RefSeq" id="WP_354490136.1">
    <property type="nucleotide sequence ID" value="NZ_JBEPMC010000003.1"/>
</dbReference>
<proteinExistence type="predicted"/>
<dbReference type="EMBL" id="JBEPMC010000003">
    <property type="protein sequence ID" value="MET3579029.1"/>
    <property type="molecule type" value="Genomic_DNA"/>
</dbReference>
<evidence type="ECO:0008006" key="3">
    <source>
        <dbReference type="Google" id="ProtNLM"/>
    </source>
</evidence>
<organism evidence="1 2">
    <name type="scientific">Mesorhizobium robiniae</name>
    <dbReference type="NCBI Taxonomy" id="559315"/>
    <lineage>
        <taxon>Bacteria</taxon>
        <taxon>Pseudomonadati</taxon>
        <taxon>Pseudomonadota</taxon>
        <taxon>Alphaproteobacteria</taxon>
        <taxon>Hyphomicrobiales</taxon>
        <taxon>Phyllobacteriaceae</taxon>
        <taxon>Mesorhizobium</taxon>
    </lineage>
</organism>
<protein>
    <recommendedName>
        <fullName evidence="3">Transposase</fullName>
    </recommendedName>
</protein>
<evidence type="ECO:0000313" key="1">
    <source>
        <dbReference type="EMBL" id="MET3579029.1"/>
    </source>
</evidence>
<reference evidence="1 2" key="1">
    <citation type="submission" date="2024-06" db="EMBL/GenBank/DDBJ databases">
        <title>Genomic Encyclopedia of Type Strains, Phase IV (KMG-IV): sequencing the most valuable type-strain genomes for metagenomic binning, comparative biology and taxonomic classification.</title>
        <authorList>
            <person name="Goeker M."/>
        </authorList>
    </citation>
    <scope>NUCLEOTIDE SEQUENCE [LARGE SCALE GENOMIC DNA]</scope>
    <source>
        <strain evidence="1 2">DSM 100022</strain>
    </source>
</reference>
<sequence length="45" mass="5007">MHTGKSVRELYHECGSIFEARLQRAKMSGQKIMVETEATGGHPCT</sequence>
<accession>A0ABV2GL50</accession>